<name>A0AAV4GUD9_9GAST</name>
<dbReference type="PANTHER" id="PTHR10913:SF45">
    <property type="entry name" value="FOLLISTATIN, ISOFORM A-RELATED"/>
    <property type="match status" value="1"/>
</dbReference>
<organism evidence="5 6">
    <name type="scientific">Elysia marginata</name>
    <dbReference type="NCBI Taxonomy" id="1093978"/>
    <lineage>
        <taxon>Eukaryota</taxon>
        <taxon>Metazoa</taxon>
        <taxon>Spiralia</taxon>
        <taxon>Lophotrochozoa</taxon>
        <taxon>Mollusca</taxon>
        <taxon>Gastropoda</taxon>
        <taxon>Heterobranchia</taxon>
        <taxon>Euthyneura</taxon>
        <taxon>Panpulmonata</taxon>
        <taxon>Sacoglossa</taxon>
        <taxon>Placobranchoidea</taxon>
        <taxon>Plakobranchidae</taxon>
        <taxon>Elysia</taxon>
    </lineage>
</organism>
<feature type="domain" description="Kazal-like" evidence="4">
    <location>
        <begin position="116"/>
        <end position="172"/>
    </location>
</feature>
<accession>A0AAV4GUD9</accession>
<keyword evidence="6" id="KW-1185">Reference proteome</keyword>
<sequence>MVLSHRALVTVRLSGSFSRCLAPKLTNLRRIVNQQYNGNLDDFRRCPSTAGQHVINENCIKDCSAEPKDTVCGNNKITYDNECLLKVASCYARAYWGQTISVKHKGACTLAETSNPEVLKHCNDLCDEFRDFICASDGVVYDNKCNFERAKCEAAMKNNTLFIVTLADTCPQTRKVSL</sequence>
<evidence type="ECO:0000256" key="1">
    <source>
        <dbReference type="ARBA" id="ARBA00022690"/>
    </source>
</evidence>
<evidence type="ECO:0000256" key="2">
    <source>
        <dbReference type="ARBA" id="ARBA00022900"/>
    </source>
</evidence>
<dbReference type="PANTHER" id="PTHR10913">
    <property type="entry name" value="FOLLISTATIN-RELATED"/>
    <property type="match status" value="1"/>
</dbReference>
<dbReference type="GO" id="GO:0005576">
    <property type="term" value="C:extracellular region"/>
    <property type="evidence" value="ECO:0007669"/>
    <property type="project" value="TreeGrafter"/>
</dbReference>
<protein>
    <submittedName>
        <fullName evidence="5">Protease inhibitor protein</fullName>
    </submittedName>
</protein>
<keyword evidence="3" id="KW-1015">Disulfide bond</keyword>
<evidence type="ECO:0000313" key="5">
    <source>
        <dbReference type="EMBL" id="GFR89483.1"/>
    </source>
</evidence>
<dbReference type="InterPro" id="IPR050653">
    <property type="entry name" value="Prot_Inhib_GrowthFact_Antg"/>
</dbReference>
<dbReference type="Gene3D" id="3.30.60.30">
    <property type="match status" value="2"/>
</dbReference>
<dbReference type="Proteomes" id="UP000762676">
    <property type="component" value="Unassembled WGS sequence"/>
</dbReference>
<evidence type="ECO:0000256" key="3">
    <source>
        <dbReference type="ARBA" id="ARBA00023157"/>
    </source>
</evidence>
<gene>
    <name evidence="5" type="ORF">ElyMa_004279800</name>
</gene>
<dbReference type="SMART" id="SM00280">
    <property type="entry name" value="KAZAL"/>
    <property type="match status" value="2"/>
</dbReference>
<dbReference type="GO" id="GO:0030154">
    <property type="term" value="P:cell differentiation"/>
    <property type="evidence" value="ECO:0007669"/>
    <property type="project" value="TreeGrafter"/>
</dbReference>
<evidence type="ECO:0000313" key="6">
    <source>
        <dbReference type="Proteomes" id="UP000762676"/>
    </source>
</evidence>
<dbReference type="EMBL" id="BMAT01008630">
    <property type="protein sequence ID" value="GFR89483.1"/>
    <property type="molecule type" value="Genomic_DNA"/>
</dbReference>
<feature type="domain" description="Kazal-like" evidence="4">
    <location>
        <begin position="53"/>
        <end position="110"/>
    </location>
</feature>
<dbReference type="AlphaFoldDB" id="A0AAV4GUD9"/>
<comment type="caution">
    <text evidence="5">The sequence shown here is derived from an EMBL/GenBank/DDBJ whole genome shotgun (WGS) entry which is preliminary data.</text>
</comment>
<dbReference type="CDD" id="cd00104">
    <property type="entry name" value="KAZAL_FS"/>
    <property type="match status" value="2"/>
</dbReference>
<dbReference type="InterPro" id="IPR002350">
    <property type="entry name" value="Kazal_dom"/>
</dbReference>
<evidence type="ECO:0000259" key="4">
    <source>
        <dbReference type="PROSITE" id="PS51465"/>
    </source>
</evidence>
<dbReference type="GO" id="GO:0004867">
    <property type="term" value="F:serine-type endopeptidase inhibitor activity"/>
    <property type="evidence" value="ECO:0007669"/>
    <property type="project" value="UniProtKB-KW"/>
</dbReference>
<keyword evidence="1 5" id="KW-0646">Protease inhibitor</keyword>
<proteinExistence type="predicted"/>
<dbReference type="InterPro" id="IPR036058">
    <property type="entry name" value="Kazal_dom_sf"/>
</dbReference>
<dbReference type="Pfam" id="PF07648">
    <property type="entry name" value="Kazal_2"/>
    <property type="match status" value="2"/>
</dbReference>
<reference evidence="5 6" key="1">
    <citation type="journal article" date="2021" name="Elife">
        <title>Chloroplast acquisition without the gene transfer in kleptoplastic sea slugs, Plakobranchus ocellatus.</title>
        <authorList>
            <person name="Maeda T."/>
            <person name="Takahashi S."/>
            <person name="Yoshida T."/>
            <person name="Shimamura S."/>
            <person name="Takaki Y."/>
            <person name="Nagai Y."/>
            <person name="Toyoda A."/>
            <person name="Suzuki Y."/>
            <person name="Arimoto A."/>
            <person name="Ishii H."/>
            <person name="Satoh N."/>
            <person name="Nishiyama T."/>
            <person name="Hasebe M."/>
            <person name="Maruyama T."/>
            <person name="Minagawa J."/>
            <person name="Obokata J."/>
            <person name="Shigenobu S."/>
        </authorList>
    </citation>
    <scope>NUCLEOTIDE SEQUENCE [LARGE SCALE GENOMIC DNA]</scope>
</reference>
<dbReference type="PROSITE" id="PS51465">
    <property type="entry name" value="KAZAL_2"/>
    <property type="match status" value="2"/>
</dbReference>
<dbReference type="SUPFAM" id="SSF100895">
    <property type="entry name" value="Kazal-type serine protease inhibitors"/>
    <property type="match status" value="2"/>
</dbReference>
<keyword evidence="2" id="KW-0722">Serine protease inhibitor</keyword>